<protein>
    <submittedName>
        <fullName evidence="1">Uncharacterized protein</fullName>
    </submittedName>
</protein>
<sequence>MRQNLARASAAGSRSGMGPVYRRLLDRERFLQKRFGVVGAMRRPRHLLDALEAGETVRVPWWKVPSGFLPSDHGETVVVTPDM</sequence>
<name>A0ABN5Y6Z6_MYCME</name>
<reference evidence="1 2" key="1">
    <citation type="journal article" date="2019" name="Emerg. Microbes Infect.">
        <title>Comprehensive subspecies identification of 175 nontuberculous mycobacteria species based on 7547 genomic profiles.</title>
        <authorList>
            <person name="Matsumoto Y."/>
            <person name="Kinjo T."/>
            <person name="Motooka D."/>
            <person name="Nabeya D."/>
            <person name="Jung N."/>
            <person name="Uechi K."/>
            <person name="Horii T."/>
            <person name="Iida T."/>
            <person name="Fujita J."/>
            <person name="Nakamura S."/>
        </authorList>
    </citation>
    <scope>NUCLEOTIDE SEQUENCE [LARGE SCALE GENOMIC DNA]</scope>
    <source>
        <strain evidence="1 2">JCM 12375</strain>
    </source>
</reference>
<gene>
    <name evidence="1" type="ORF">MMAGJ_32110</name>
</gene>
<dbReference type="Proteomes" id="UP000465622">
    <property type="component" value="Chromosome"/>
</dbReference>
<dbReference type="EMBL" id="AP022567">
    <property type="protein sequence ID" value="BBX33929.1"/>
    <property type="molecule type" value="Genomic_DNA"/>
</dbReference>
<keyword evidence="2" id="KW-1185">Reference proteome</keyword>
<accession>A0ABN5Y6Z6</accession>
<organism evidence="1 2">
    <name type="scientific">Mycolicibacterium mageritense</name>
    <name type="common">Mycobacterium mageritense</name>
    <dbReference type="NCBI Taxonomy" id="53462"/>
    <lineage>
        <taxon>Bacteria</taxon>
        <taxon>Bacillati</taxon>
        <taxon>Actinomycetota</taxon>
        <taxon>Actinomycetes</taxon>
        <taxon>Mycobacteriales</taxon>
        <taxon>Mycobacteriaceae</taxon>
        <taxon>Mycolicibacterium</taxon>
    </lineage>
</organism>
<evidence type="ECO:0000313" key="2">
    <source>
        <dbReference type="Proteomes" id="UP000465622"/>
    </source>
</evidence>
<evidence type="ECO:0000313" key="1">
    <source>
        <dbReference type="EMBL" id="BBX33929.1"/>
    </source>
</evidence>
<proteinExistence type="predicted"/>